<dbReference type="STRING" id="903983.BCR23_06150"/>
<name>A0A1E5GV10_9ENTE</name>
<keyword evidence="2" id="KW-1185">Reference proteome</keyword>
<sequence>MQSLGTIVYLKDGRARVMIINRGPIIEKEGISCLYDFAGCVYPIGMNPEQVLYFNEENIDKVLFEGYRDEDEQRFEELYVKSVEDLSESVMKGLPNLNLKS</sequence>
<protein>
    <submittedName>
        <fullName evidence="1">Type II secretion protein</fullName>
    </submittedName>
</protein>
<gene>
    <name evidence="1" type="ORF">BCR23_06150</name>
</gene>
<dbReference type="OrthoDB" id="5124454at2"/>
<comment type="caution">
    <text evidence="1">The sequence shown here is derived from an EMBL/GenBank/DDBJ whole genome shotgun (WGS) entry which is preliminary data.</text>
</comment>
<evidence type="ECO:0000313" key="1">
    <source>
        <dbReference type="EMBL" id="OEG16467.1"/>
    </source>
</evidence>
<dbReference type="EMBL" id="MIKB01000013">
    <property type="protein sequence ID" value="OEG16467.1"/>
    <property type="molecule type" value="Genomic_DNA"/>
</dbReference>
<dbReference type="AlphaFoldDB" id="A0A1E5GV10"/>
<dbReference type="Pfam" id="PF13780">
    <property type="entry name" value="DUF4176"/>
    <property type="match status" value="1"/>
</dbReference>
<dbReference type="InterPro" id="IPR025233">
    <property type="entry name" value="DUF4176"/>
</dbReference>
<organism evidence="1 2">
    <name type="scientific">Enterococcus quebecensis</name>
    <dbReference type="NCBI Taxonomy" id="903983"/>
    <lineage>
        <taxon>Bacteria</taxon>
        <taxon>Bacillati</taxon>
        <taxon>Bacillota</taxon>
        <taxon>Bacilli</taxon>
        <taxon>Lactobacillales</taxon>
        <taxon>Enterococcaceae</taxon>
        <taxon>Enterococcus</taxon>
    </lineage>
</organism>
<dbReference type="PATRIC" id="fig|903983.4.peg.2904"/>
<dbReference type="Proteomes" id="UP000094764">
    <property type="component" value="Unassembled WGS sequence"/>
</dbReference>
<proteinExistence type="predicted"/>
<evidence type="ECO:0000313" key="2">
    <source>
        <dbReference type="Proteomes" id="UP000094764"/>
    </source>
</evidence>
<reference evidence="2" key="1">
    <citation type="submission" date="2016-09" db="EMBL/GenBank/DDBJ databases">
        <authorList>
            <person name="Gulvik C.A."/>
        </authorList>
    </citation>
    <scope>NUCLEOTIDE SEQUENCE [LARGE SCALE GENOMIC DNA]</scope>
    <source>
        <strain evidence="2">LMG 26306</strain>
    </source>
</reference>
<accession>A0A1E5GV10</accession>
<dbReference type="RefSeq" id="WP_069634919.1">
    <property type="nucleotide sequence ID" value="NZ_JXKZ01000009.1"/>
</dbReference>